<sequence length="234" mass="26699">MNAPDCRRALPRLSVADFASIRKRPFIATNGCATRQHTTITSTTTTTTTTRSKETTQKIAHVILSLRNTHLNFNKIQAIQKKRLRHLQNLIRLKNETISQLVKRLENRTQFKSGCAKNNKYLGVVQCDVVGGGGGSIIRTVSGGEKFVRRRLAELCAAPPPHTAQYLFCEPRRNTEEDRRHMASLLTAVYERRVIVYEKNRRFEFLKLDDVESAKRLLLKYLQGDESPNNFDAD</sequence>
<name>V9LSR6_9ABAC</name>
<dbReference type="Pfam" id="PF11050">
    <property type="entry name" value="Viral_env_E26"/>
    <property type="match status" value="1"/>
</dbReference>
<organism evidence="1">
    <name type="scientific">Dendrolimus kikuchii nucleopolyhedrovirus</name>
    <dbReference type="NCBI Taxonomy" id="1219875"/>
    <lineage>
        <taxon>Viruses</taxon>
        <taxon>Viruses incertae sedis</taxon>
        <taxon>Naldaviricetes</taxon>
        <taxon>Lefavirales</taxon>
        <taxon>Baculoviridae</taxon>
        <taxon>Alphabaculovirus</taxon>
    </lineage>
</organism>
<protein>
    <submittedName>
        <fullName evidence="1">DekiORF134</fullName>
    </submittedName>
</protein>
<dbReference type="InterPro" id="IPR021286">
    <property type="entry name" value="Baculovirus_E26"/>
</dbReference>
<accession>V9LSR6</accession>
<gene>
    <name evidence="1" type="primary">odv-e26</name>
</gene>
<proteinExistence type="predicted"/>
<evidence type="ECO:0000313" key="1">
    <source>
        <dbReference type="EMBL" id="AFS52011.1"/>
    </source>
</evidence>
<dbReference type="EMBL" id="JX193905">
    <property type="protein sequence ID" value="AFS52011.1"/>
    <property type="molecule type" value="Genomic_DNA"/>
</dbReference>
<reference evidence="1" key="1">
    <citation type="submission" date="2012-06" db="EMBL/GenBank/DDBJ databases">
        <title>Genomic sequencing and analysis of the Dendrolimus kikuchii nucleopolyhedrovirus.</title>
        <authorList>
            <person name="Yang M.M."/>
        </authorList>
    </citation>
    <scope>NUCLEOTIDE SEQUENCE</scope>
    <source>
        <strain evidence="1">YN</strain>
    </source>
</reference>